<organism evidence="2 3">
    <name type="scientific">Collinsella aerofaciens</name>
    <dbReference type="NCBI Taxonomy" id="74426"/>
    <lineage>
        <taxon>Bacteria</taxon>
        <taxon>Bacillati</taxon>
        <taxon>Actinomycetota</taxon>
        <taxon>Coriobacteriia</taxon>
        <taxon>Coriobacteriales</taxon>
        <taxon>Coriobacteriaceae</taxon>
        <taxon>Collinsella</taxon>
    </lineage>
</organism>
<feature type="transmembrane region" description="Helical" evidence="1">
    <location>
        <begin position="216"/>
        <end position="238"/>
    </location>
</feature>
<evidence type="ECO:0000313" key="2">
    <source>
        <dbReference type="EMBL" id="CUP06736.1"/>
    </source>
</evidence>
<protein>
    <submittedName>
        <fullName evidence="2">Major Facilitator Superfamily</fullName>
    </submittedName>
</protein>
<evidence type="ECO:0000256" key="1">
    <source>
        <dbReference type="SAM" id="Phobius"/>
    </source>
</evidence>
<dbReference type="GO" id="GO:0022857">
    <property type="term" value="F:transmembrane transporter activity"/>
    <property type="evidence" value="ECO:0007669"/>
    <property type="project" value="InterPro"/>
</dbReference>
<accession>A0A174K8K6</accession>
<sequence length="396" mass="40067">MSKGTVEKYALLFVVCGIVFAANYAQYQVSGLAHLVVSDLHLTSAEFSAVLFAPFVPAVVFGMPVGVCADRYGVKVLVFIASAISAIAAAARAECASFATLFTATMLLGAAPCVVNAIVLKVLGSAFGGETDRAMGWFYAAGSGGIACSLATSPLFATSGRAYALAAVLFAMFGLLWLLVAPSADVLQAADGLGVQGAEPASSSASAFATVIKMPMVWLVAILLGVALASATAYSGYLVSALEASIEPQVAGLLASFVTLGSIVGSVAGPYARAQFGDYRVFMAIAAMAGSALMWAGEAFVSQPSVGLMFAIGVSTAVAGPVVQSLPYMLPEVREGLAGSAGGVVSTVSLGLTFLIPVALSFCIGESYETLLFGCAVLFGATALASPFLPSPDSLM</sequence>
<dbReference type="Gene3D" id="1.20.1250.20">
    <property type="entry name" value="MFS general substrate transporter like domains"/>
    <property type="match status" value="1"/>
</dbReference>
<keyword evidence="1" id="KW-1133">Transmembrane helix</keyword>
<proteinExistence type="predicted"/>
<feature type="transmembrane region" description="Helical" evidence="1">
    <location>
        <begin position="308"/>
        <end position="330"/>
    </location>
</feature>
<dbReference type="SUPFAM" id="SSF103473">
    <property type="entry name" value="MFS general substrate transporter"/>
    <property type="match status" value="1"/>
</dbReference>
<feature type="transmembrane region" description="Helical" evidence="1">
    <location>
        <begin position="9"/>
        <end position="27"/>
    </location>
</feature>
<feature type="transmembrane region" description="Helical" evidence="1">
    <location>
        <begin position="99"/>
        <end position="124"/>
    </location>
</feature>
<feature type="transmembrane region" description="Helical" evidence="1">
    <location>
        <begin position="47"/>
        <end position="69"/>
    </location>
</feature>
<dbReference type="EMBL" id="CZAQ01000013">
    <property type="protein sequence ID" value="CUP06736.1"/>
    <property type="molecule type" value="Genomic_DNA"/>
</dbReference>
<reference evidence="2 3" key="1">
    <citation type="submission" date="2015-09" db="EMBL/GenBank/DDBJ databases">
        <authorList>
            <consortium name="Pathogen Informatics"/>
        </authorList>
    </citation>
    <scope>NUCLEOTIDE SEQUENCE [LARGE SCALE GENOMIC DNA]</scope>
    <source>
        <strain evidence="2 3">2789STDY5834902</strain>
    </source>
</reference>
<keyword evidence="1" id="KW-0472">Membrane</keyword>
<dbReference type="Proteomes" id="UP000095454">
    <property type="component" value="Unassembled WGS sequence"/>
</dbReference>
<gene>
    <name evidence="2" type="ORF">ERS852514_00980</name>
</gene>
<feature type="transmembrane region" description="Helical" evidence="1">
    <location>
        <begin position="337"/>
        <end position="359"/>
    </location>
</feature>
<dbReference type="RefSeq" id="WP_172674615.1">
    <property type="nucleotide sequence ID" value="NZ_CABIXX010000013.1"/>
</dbReference>
<keyword evidence="1" id="KW-0812">Transmembrane</keyword>
<dbReference type="AlphaFoldDB" id="A0A174K8K6"/>
<feature type="transmembrane region" description="Helical" evidence="1">
    <location>
        <begin position="371"/>
        <end position="389"/>
    </location>
</feature>
<feature type="transmembrane region" description="Helical" evidence="1">
    <location>
        <begin position="162"/>
        <end position="180"/>
    </location>
</feature>
<feature type="transmembrane region" description="Helical" evidence="1">
    <location>
        <begin position="279"/>
        <end position="296"/>
    </location>
</feature>
<name>A0A174K8K6_9ACTN</name>
<dbReference type="Pfam" id="PF07690">
    <property type="entry name" value="MFS_1"/>
    <property type="match status" value="1"/>
</dbReference>
<dbReference type="InterPro" id="IPR036259">
    <property type="entry name" value="MFS_trans_sf"/>
</dbReference>
<feature type="transmembrane region" description="Helical" evidence="1">
    <location>
        <begin position="250"/>
        <end position="272"/>
    </location>
</feature>
<dbReference type="InterPro" id="IPR011701">
    <property type="entry name" value="MFS"/>
</dbReference>
<feature type="transmembrane region" description="Helical" evidence="1">
    <location>
        <begin position="136"/>
        <end position="156"/>
    </location>
</feature>
<evidence type="ECO:0000313" key="3">
    <source>
        <dbReference type="Proteomes" id="UP000095454"/>
    </source>
</evidence>